<reference evidence="1 2" key="1">
    <citation type="submission" date="2016-06" db="EMBL/GenBank/DDBJ databases">
        <title>First insights into the genetic diversity and population structure of in the Bacillus cereus group bacteria from diverse marine environments.</title>
        <authorList>
            <person name="Liu Y."/>
            <person name="Lai Q."/>
            <person name="Shao Z."/>
        </authorList>
    </citation>
    <scope>NUCLEOTIDE SEQUENCE [LARGE SCALE GENOMIC DNA]</scope>
    <source>
        <strain evidence="1 2">TD42</strain>
    </source>
</reference>
<dbReference type="RefSeq" id="WP_071743840.1">
    <property type="nucleotide sequence ID" value="NZ_MACH01000002.1"/>
</dbReference>
<name>A0AA44L0H8_9BACI</name>
<comment type="caution">
    <text evidence="1">The sequence shown here is derived from an EMBL/GenBank/DDBJ whole genome shotgun (WGS) entry which is preliminary data.</text>
</comment>
<dbReference type="EMBL" id="MACH01000002">
    <property type="protein sequence ID" value="OJE52490.1"/>
    <property type="molecule type" value="Genomic_DNA"/>
</dbReference>
<evidence type="ECO:0000313" key="2">
    <source>
        <dbReference type="Proteomes" id="UP000183185"/>
    </source>
</evidence>
<dbReference type="SUPFAM" id="SSF55729">
    <property type="entry name" value="Acyl-CoA N-acyltransferases (Nat)"/>
    <property type="match status" value="1"/>
</dbReference>
<protein>
    <submittedName>
        <fullName evidence="1">Uncharacterized protein</fullName>
    </submittedName>
</protein>
<sequence>MKFSELELIAIQAEVLFVHNQVGRIKCVNENENENGNGNLKAPRFFLSRTREGNITRYHDKLHDEMVSKIEKLIREHSKHIEIAKIIKVLNEERTVENIWVGPAYMFPNNLIKPTRTIRITEKNKELLRENFPNLIEQMEWRQPYFAIVKNEKVVSICCSARSTPVAAEASVETLAEFQGNGYGVDVVTAWAISIQEEKRIPLYSTSWDNFASQAVARKLKLINYGMNLHMD</sequence>
<dbReference type="AlphaFoldDB" id="A0AA44L0H8"/>
<proteinExistence type="predicted"/>
<organism evidence="1 2">
    <name type="scientific">Bacillus proteolyticus</name>
    <dbReference type="NCBI Taxonomy" id="2026192"/>
    <lineage>
        <taxon>Bacteria</taxon>
        <taxon>Bacillati</taxon>
        <taxon>Bacillota</taxon>
        <taxon>Bacilli</taxon>
        <taxon>Bacillales</taxon>
        <taxon>Bacillaceae</taxon>
        <taxon>Bacillus</taxon>
        <taxon>Bacillus cereus group</taxon>
    </lineage>
</organism>
<dbReference type="Proteomes" id="UP000183185">
    <property type="component" value="Unassembled WGS sequence"/>
</dbReference>
<gene>
    <name evidence="1" type="ORF">BAQ49_04735</name>
</gene>
<evidence type="ECO:0000313" key="1">
    <source>
        <dbReference type="EMBL" id="OJE52490.1"/>
    </source>
</evidence>
<dbReference type="Gene3D" id="3.40.630.30">
    <property type="match status" value="1"/>
</dbReference>
<dbReference type="InterPro" id="IPR016181">
    <property type="entry name" value="Acyl_CoA_acyltransferase"/>
</dbReference>
<accession>A0AA44L0H8</accession>